<organism evidence="2 3">
    <name type="scientific">Fomitopsis schrenkii</name>
    <name type="common">Brown rot fungus</name>
    <dbReference type="NCBI Taxonomy" id="2126942"/>
    <lineage>
        <taxon>Eukaryota</taxon>
        <taxon>Fungi</taxon>
        <taxon>Dikarya</taxon>
        <taxon>Basidiomycota</taxon>
        <taxon>Agaricomycotina</taxon>
        <taxon>Agaricomycetes</taxon>
        <taxon>Polyporales</taxon>
        <taxon>Fomitopsis</taxon>
    </lineage>
</organism>
<feature type="transmembrane region" description="Helical" evidence="1">
    <location>
        <begin position="249"/>
        <end position="270"/>
    </location>
</feature>
<proteinExistence type="predicted"/>
<feature type="transmembrane region" description="Helical" evidence="1">
    <location>
        <begin position="56"/>
        <end position="79"/>
    </location>
</feature>
<dbReference type="EMBL" id="KE504168">
    <property type="protein sequence ID" value="EPS98171.1"/>
    <property type="molecule type" value="Genomic_DNA"/>
</dbReference>
<dbReference type="InParanoid" id="S8DYL3"/>
<keyword evidence="1" id="KW-1133">Transmembrane helix</keyword>
<reference evidence="2 3" key="1">
    <citation type="journal article" date="2012" name="Science">
        <title>The Paleozoic origin of enzymatic lignin decomposition reconstructed from 31 fungal genomes.</title>
        <authorList>
            <person name="Floudas D."/>
            <person name="Binder M."/>
            <person name="Riley R."/>
            <person name="Barry K."/>
            <person name="Blanchette R.A."/>
            <person name="Henrissat B."/>
            <person name="Martinez A.T."/>
            <person name="Otillar R."/>
            <person name="Spatafora J.W."/>
            <person name="Yadav J.S."/>
            <person name="Aerts A."/>
            <person name="Benoit I."/>
            <person name="Boyd A."/>
            <person name="Carlson A."/>
            <person name="Copeland A."/>
            <person name="Coutinho P.M."/>
            <person name="de Vries R.P."/>
            <person name="Ferreira P."/>
            <person name="Findley K."/>
            <person name="Foster B."/>
            <person name="Gaskell J."/>
            <person name="Glotzer D."/>
            <person name="Gorecki P."/>
            <person name="Heitman J."/>
            <person name="Hesse C."/>
            <person name="Hori C."/>
            <person name="Igarashi K."/>
            <person name="Jurgens J.A."/>
            <person name="Kallen N."/>
            <person name="Kersten P."/>
            <person name="Kohler A."/>
            <person name="Kuees U."/>
            <person name="Kumar T.K.A."/>
            <person name="Kuo A."/>
            <person name="LaButti K."/>
            <person name="Larrondo L.F."/>
            <person name="Lindquist E."/>
            <person name="Ling A."/>
            <person name="Lombard V."/>
            <person name="Lucas S."/>
            <person name="Lundell T."/>
            <person name="Martin R."/>
            <person name="McLaughlin D.J."/>
            <person name="Morgenstern I."/>
            <person name="Morin E."/>
            <person name="Murat C."/>
            <person name="Nagy L.G."/>
            <person name="Nolan M."/>
            <person name="Ohm R.A."/>
            <person name="Patyshakuliyeva A."/>
            <person name="Rokas A."/>
            <person name="Ruiz-Duenas F.J."/>
            <person name="Sabat G."/>
            <person name="Salamov A."/>
            <person name="Samejima M."/>
            <person name="Schmutz J."/>
            <person name="Slot J.C."/>
            <person name="St John F."/>
            <person name="Stenlid J."/>
            <person name="Sun H."/>
            <person name="Sun S."/>
            <person name="Syed K."/>
            <person name="Tsang A."/>
            <person name="Wiebenga A."/>
            <person name="Young D."/>
            <person name="Pisabarro A."/>
            <person name="Eastwood D.C."/>
            <person name="Martin F."/>
            <person name="Cullen D."/>
            <person name="Grigoriev I.V."/>
            <person name="Hibbett D.S."/>
        </authorList>
    </citation>
    <scope>NUCLEOTIDE SEQUENCE</scope>
    <source>
        <strain evidence="3">FP-58527</strain>
    </source>
</reference>
<feature type="transmembrane region" description="Helical" evidence="1">
    <location>
        <begin position="113"/>
        <end position="132"/>
    </location>
</feature>
<keyword evidence="3" id="KW-1185">Reference proteome</keyword>
<dbReference type="STRING" id="743788.S8DYL3"/>
<dbReference type="Proteomes" id="UP000015241">
    <property type="component" value="Unassembled WGS sequence"/>
</dbReference>
<dbReference type="AlphaFoldDB" id="S8DYL3"/>
<evidence type="ECO:0000313" key="3">
    <source>
        <dbReference type="Proteomes" id="UP000015241"/>
    </source>
</evidence>
<evidence type="ECO:0000313" key="2">
    <source>
        <dbReference type="EMBL" id="EPS98171.1"/>
    </source>
</evidence>
<keyword evidence="1" id="KW-0812">Transmembrane</keyword>
<feature type="transmembrane region" description="Helical" evidence="1">
    <location>
        <begin position="139"/>
        <end position="161"/>
    </location>
</feature>
<feature type="transmembrane region" description="Helical" evidence="1">
    <location>
        <begin position="181"/>
        <end position="204"/>
    </location>
</feature>
<dbReference type="OrthoDB" id="3346544at2759"/>
<evidence type="ECO:0000256" key="1">
    <source>
        <dbReference type="SAM" id="Phobius"/>
    </source>
</evidence>
<feature type="transmembrane region" description="Helical" evidence="1">
    <location>
        <begin position="216"/>
        <end position="243"/>
    </location>
</feature>
<dbReference type="eggNOG" id="ENOG502SQR7">
    <property type="taxonomic scope" value="Eukaryota"/>
</dbReference>
<sequence>MAATIPMLSVILVTICIESLLYGVFLVLSVISLWILARRREDMVNAALNVRGKRRIAYMTPMSAAAVLLFITNTAHWIVAVYRLFAGFMLVDGGTQPTVYYTDPAKAAEVTQLTLLMISLIIGDAMIIYRLWLVWAYDVVVTVFPLATLIGLIVCAIGSIYASALSQPGEDIFATETGRWITANCVFTLLTNVYSTATIAWRIWRANSRARRFGGASLMGVVGILIESAALYTVWTILFFVTYHARSNLQYFASDTYCAVAGITFMLIHVRVGLGWEQRAHGSNEAASVDLSTATTLHDSRQHPYGSPRVAVNITRIVQHDDGYEHYESDVNSIKFAPNNVSDASLAGRA</sequence>
<dbReference type="HOGENOM" id="CLU_044614_3_0_1"/>
<protein>
    <submittedName>
        <fullName evidence="2">Uncharacterized protein</fullName>
    </submittedName>
</protein>
<name>S8DYL3_FOMSC</name>
<gene>
    <name evidence="2" type="ORF">FOMPIDRAFT_82942</name>
</gene>
<keyword evidence="1" id="KW-0472">Membrane</keyword>
<accession>S8DYL3</accession>
<feature type="transmembrane region" description="Helical" evidence="1">
    <location>
        <begin position="6"/>
        <end position="36"/>
    </location>
</feature>